<evidence type="ECO:0000256" key="1">
    <source>
        <dbReference type="SAM" id="Phobius"/>
    </source>
</evidence>
<keyword evidence="1" id="KW-0472">Membrane</keyword>
<dbReference type="RefSeq" id="WP_308950190.1">
    <property type="nucleotide sequence ID" value="NZ_JARXHW010000020.1"/>
</dbReference>
<keyword evidence="1" id="KW-1133">Transmembrane helix</keyword>
<evidence type="ECO:0000313" key="2">
    <source>
        <dbReference type="EMBL" id="MDQ8207873.1"/>
    </source>
</evidence>
<dbReference type="Pfam" id="PF13398">
    <property type="entry name" value="Peptidase_M50B"/>
    <property type="match status" value="1"/>
</dbReference>
<feature type="transmembrane region" description="Helical" evidence="1">
    <location>
        <begin position="207"/>
        <end position="229"/>
    </location>
</feature>
<dbReference type="Proteomes" id="UP001225316">
    <property type="component" value="Unassembled WGS sequence"/>
</dbReference>
<name>A0ABU1AUV5_9BACT</name>
<comment type="caution">
    <text evidence="2">The sequence shown here is derived from an EMBL/GenBank/DDBJ whole genome shotgun (WGS) entry which is preliminary data.</text>
</comment>
<dbReference type="EMBL" id="JARXHW010000020">
    <property type="protein sequence ID" value="MDQ8207873.1"/>
    <property type="molecule type" value="Genomic_DNA"/>
</dbReference>
<protein>
    <submittedName>
        <fullName evidence="2">M50 family metallopeptidase</fullName>
    </submittedName>
</protein>
<dbReference type="InterPro" id="IPR049500">
    <property type="entry name" value="Peptidase_M50B-like"/>
</dbReference>
<keyword evidence="3" id="KW-1185">Reference proteome</keyword>
<feature type="transmembrane region" description="Helical" evidence="1">
    <location>
        <begin position="112"/>
        <end position="138"/>
    </location>
</feature>
<sequence length="231" mass="25504">MNTKKEPWLLVGLAVGLVVIWQLPGGHYFIYPFTILSTWFHEMGHGLMAWLLGGKFLQLEIYQNGSGLAVYTLPVTASRLTHGLIALAGPIGPASAGGLFILASSHPKRSRILLVILGVALLLSCLIWVRSIYGILVIPLMGSLVLWVAHKCSVKVSHFVVNLVGVQAAMSLYQHVDYFFTESVTIVGNIMLSDTGQMEQAFWLPHWFWAIVAILFSIATLTLSIWVAYRN</sequence>
<evidence type="ECO:0000313" key="3">
    <source>
        <dbReference type="Proteomes" id="UP001225316"/>
    </source>
</evidence>
<reference evidence="2 3" key="1">
    <citation type="submission" date="2023-04" db="EMBL/GenBank/DDBJ databases">
        <title>A novel bacteria isolated from coastal sediment.</title>
        <authorList>
            <person name="Liu X.-J."/>
            <person name="Du Z.-J."/>
        </authorList>
    </citation>
    <scope>NUCLEOTIDE SEQUENCE [LARGE SCALE GENOMIC DNA]</scope>
    <source>
        <strain evidence="2 3">SDUM461003</strain>
    </source>
</reference>
<dbReference type="PANTHER" id="PTHR33979:SF2">
    <property type="entry name" value="PEPTIDASE M50B-LIKE-DOMAIN-CONTAINING PROTEIN"/>
    <property type="match status" value="1"/>
</dbReference>
<keyword evidence="1" id="KW-0812">Transmembrane</keyword>
<proteinExistence type="predicted"/>
<organism evidence="2 3">
    <name type="scientific">Thalassobacterium maritimum</name>
    <dbReference type="NCBI Taxonomy" id="3041265"/>
    <lineage>
        <taxon>Bacteria</taxon>
        <taxon>Pseudomonadati</taxon>
        <taxon>Verrucomicrobiota</taxon>
        <taxon>Opitutia</taxon>
        <taxon>Puniceicoccales</taxon>
        <taxon>Coraliomargaritaceae</taxon>
        <taxon>Thalassobacterium</taxon>
    </lineage>
</organism>
<feature type="transmembrane region" description="Helical" evidence="1">
    <location>
        <begin position="7"/>
        <end position="23"/>
    </location>
</feature>
<gene>
    <name evidence="2" type="ORF">QEH52_10150</name>
</gene>
<dbReference type="PANTHER" id="PTHR33979">
    <property type="entry name" value="OS02G0221600 PROTEIN"/>
    <property type="match status" value="1"/>
</dbReference>
<accession>A0ABU1AUV5</accession>